<dbReference type="Proteomes" id="UP000199475">
    <property type="component" value="Unassembled WGS sequence"/>
</dbReference>
<dbReference type="InterPro" id="IPR036259">
    <property type="entry name" value="MFS_trans_sf"/>
</dbReference>
<proteinExistence type="predicted"/>
<feature type="transmembrane region" description="Helical" evidence="1">
    <location>
        <begin position="389"/>
        <end position="408"/>
    </location>
</feature>
<dbReference type="PANTHER" id="PTHR23526">
    <property type="entry name" value="INTEGRAL MEMBRANE TRANSPORT PROTEIN-RELATED"/>
    <property type="match status" value="1"/>
</dbReference>
<evidence type="ECO:0000256" key="1">
    <source>
        <dbReference type="SAM" id="Phobius"/>
    </source>
</evidence>
<dbReference type="SUPFAM" id="SSF103473">
    <property type="entry name" value="MFS general substrate transporter"/>
    <property type="match status" value="1"/>
</dbReference>
<dbReference type="RefSeq" id="WP_093250937.1">
    <property type="nucleotide sequence ID" value="NZ_FNGP01000003.1"/>
</dbReference>
<dbReference type="STRING" id="686624.SAMN04488242_1650"/>
<feature type="transmembrane region" description="Helical" evidence="1">
    <location>
        <begin position="258"/>
        <end position="280"/>
    </location>
</feature>
<accession>A0A1G9KIK4</accession>
<keyword evidence="1" id="KW-0472">Membrane</keyword>
<name>A0A1G9KIK4_9ACTN</name>
<dbReference type="AlphaFoldDB" id="A0A1G9KIK4"/>
<dbReference type="PANTHER" id="PTHR23526:SF2">
    <property type="entry name" value="MAJOR FACILITATOR SUPERFAMILY (MFS) PROFILE DOMAIN-CONTAINING PROTEIN"/>
    <property type="match status" value="1"/>
</dbReference>
<dbReference type="Gene3D" id="1.20.1250.20">
    <property type="entry name" value="MFS general substrate transporter like domains"/>
    <property type="match status" value="1"/>
</dbReference>
<feature type="transmembrane region" description="Helical" evidence="1">
    <location>
        <begin position="143"/>
        <end position="162"/>
    </location>
</feature>
<reference evidence="2 3" key="1">
    <citation type="submission" date="2016-10" db="EMBL/GenBank/DDBJ databases">
        <authorList>
            <person name="de Groot N.N."/>
        </authorList>
    </citation>
    <scope>NUCLEOTIDE SEQUENCE [LARGE SCALE GENOMIC DNA]</scope>
    <source>
        <strain evidence="2 3">CGMCC 1.9159</strain>
    </source>
</reference>
<dbReference type="GO" id="GO:0022857">
    <property type="term" value="F:transmembrane transporter activity"/>
    <property type="evidence" value="ECO:0007669"/>
    <property type="project" value="InterPro"/>
</dbReference>
<feature type="transmembrane region" description="Helical" evidence="1">
    <location>
        <begin position="292"/>
        <end position="315"/>
    </location>
</feature>
<evidence type="ECO:0000313" key="2">
    <source>
        <dbReference type="EMBL" id="SDL49416.1"/>
    </source>
</evidence>
<feature type="transmembrane region" description="Helical" evidence="1">
    <location>
        <begin position="360"/>
        <end position="383"/>
    </location>
</feature>
<dbReference type="InterPro" id="IPR052528">
    <property type="entry name" value="Sugar_transport-like"/>
</dbReference>
<sequence length="414" mass="42532">MIVSTRSRNKLKLVAASALQSSGDQTVGASTVLPWLFHALGVPAALIGLLVPIRESGSMLPQAFLTPLVVRVRQRKWVFVAGALVQAAAVATMALTAALGRGLAAGVVLIAALAVFAFGRCLCSISSKDVQGRTVPKGERGRINGMATTAAGLVAITLGLAIRWLGGDLGGPQLAWLLALGAALWVLAASVYAVIDEPVDEEAGDAAASGAYWLRRTGALLRDDRDFRHFVGVRSFLLVSALSPPFVVTLSVQSGSSGLAGLGGFVIASGVAALLGGRLFGRWADRSSRRLMSVGAGGASAVVVAVVIITALPGFRGDEPLGTALFIGSYFLLTLLHTGVRVGRKTYVVDMAEGDLRTTYVAVSNSAMGIILLVVGAISSALAAVAIPWALLFLAALGVVGVFAGARLPEVSRV</sequence>
<keyword evidence="3" id="KW-1185">Reference proteome</keyword>
<protein>
    <submittedName>
        <fullName evidence="2">Major Facilitator Superfamily protein</fullName>
    </submittedName>
</protein>
<feature type="transmembrane region" description="Helical" evidence="1">
    <location>
        <begin position="231"/>
        <end position="252"/>
    </location>
</feature>
<dbReference type="Pfam" id="PF07690">
    <property type="entry name" value="MFS_1"/>
    <property type="match status" value="1"/>
</dbReference>
<dbReference type="OrthoDB" id="1117124at2"/>
<evidence type="ECO:0000313" key="3">
    <source>
        <dbReference type="Proteomes" id="UP000199475"/>
    </source>
</evidence>
<keyword evidence="1" id="KW-0812">Transmembrane</keyword>
<keyword evidence="1" id="KW-1133">Transmembrane helix</keyword>
<dbReference type="EMBL" id="FNGP01000003">
    <property type="protein sequence ID" value="SDL49416.1"/>
    <property type="molecule type" value="Genomic_DNA"/>
</dbReference>
<organism evidence="2 3">
    <name type="scientific">Tessaracoccus oleiagri</name>
    <dbReference type="NCBI Taxonomy" id="686624"/>
    <lineage>
        <taxon>Bacteria</taxon>
        <taxon>Bacillati</taxon>
        <taxon>Actinomycetota</taxon>
        <taxon>Actinomycetes</taxon>
        <taxon>Propionibacteriales</taxon>
        <taxon>Propionibacteriaceae</taxon>
        <taxon>Tessaracoccus</taxon>
    </lineage>
</organism>
<feature type="transmembrane region" description="Helical" evidence="1">
    <location>
        <begin position="103"/>
        <end position="123"/>
    </location>
</feature>
<feature type="transmembrane region" description="Helical" evidence="1">
    <location>
        <begin position="77"/>
        <end position="97"/>
    </location>
</feature>
<dbReference type="InterPro" id="IPR011701">
    <property type="entry name" value="MFS"/>
</dbReference>
<feature type="transmembrane region" description="Helical" evidence="1">
    <location>
        <begin position="174"/>
        <end position="195"/>
    </location>
</feature>
<feature type="transmembrane region" description="Helical" evidence="1">
    <location>
        <begin position="321"/>
        <end position="340"/>
    </location>
</feature>
<gene>
    <name evidence="2" type="ORF">SAMN04488242_1650</name>
</gene>